<evidence type="ECO:0000313" key="1">
    <source>
        <dbReference type="EMBL" id="KAK1299272.1"/>
    </source>
</evidence>
<reference evidence="1" key="2">
    <citation type="submission" date="2023-06" db="EMBL/GenBank/DDBJ databases">
        <authorList>
            <person name="Ma L."/>
            <person name="Liu K.-W."/>
            <person name="Li Z."/>
            <person name="Hsiao Y.-Y."/>
            <person name="Qi Y."/>
            <person name="Fu T."/>
            <person name="Tang G."/>
            <person name="Zhang D."/>
            <person name="Sun W.-H."/>
            <person name="Liu D.-K."/>
            <person name="Li Y."/>
            <person name="Chen G.-Z."/>
            <person name="Liu X.-D."/>
            <person name="Liao X.-Y."/>
            <person name="Jiang Y.-T."/>
            <person name="Yu X."/>
            <person name="Hao Y."/>
            <person name="Huang J."/>
            <person name="Zhao X.-W."/>
            <person name="Ke S."/>
            <person name="Chen Y.-Y."/>
            <person name="Wu W.-L."/>
            <person name="Hsu J.-L."/>
            <person name="Lin Y.-F."/>
            <person name="Huang M.-D."/>
            <person name="Li C.-Y."/>
            <person name="Huang L."/>
            <person name="Wang Z.-W."/>
            <person name="Zhao X."/>
            <person name="Zhong W.-Y."/>
            <person name="Peng D.-H."/>
            <person name="Ahmad S."/>
            <person name="Lan S."/>
            <person name="Zhang J.-S."/>
            <person name="Tsai W.-C."/>
            <person name="Van De Peer Y."/>
            <person name="Liu Z.-J."/>
        </authorList>
    </citation>
    <scope>NUCLEOTIDE SEQUENCE</scope>
    <source>
        <strain evidence="1">CP</strain>
        <tissue evidence="1">Leaves</tissue>
    </source>
</reference>
<sequence length="66" mass="7565">MERRRRLMDLTFAFGGGRGPEEVLLRLYVQQWGQEPVTPGDLQRTGFLSELSVIDETYGSSFINDE</sequence>
<reference evidence="1" key="1">
    <citation type="journal article" date="2023" name="Nat. Commun.">
        <title>Diploid and tetraploid genomes of Acorus and the evolution of monocots.</title>
        <authorList>
            <person name="Ma L."/>
            <person name="Liu K.W."/>
            <person name="Li Z."/>
            <person name="Hsiao Y.Y."/>
            <person name="Qi Y."/>
            <person name="Fu T."/>
            <person name="Tang G.D."/>
            <person name="Zhang D."/>
            <person name="Sun W.H."/>
            <person name="Liu D.K."/>
            <person name="Li Y."/>
            <person name="Chen G.Z."/>
            <person name="Liu X.D."/>
            <person name="Liao X.Y."/>
            <person name="Jiang Y.T."/>
            <person name="Yu X."/>
            <person name="Hao Y."/>
            <person name="Huang J."/>
            <person name="Zhao X.W."/>
            <person name="Ke S."/>
            <person name="Chen Y.Y."/>
            <person name="Wu W.L."/>
            <person name="Hsu J.L."/>
            <person name="Lin Y.F."/>
            <person name="Huang M.D."/>
            <person name="Li C.Y."/>
            <person name="Huang L."/>
            <person name="Wang Z.W."/>
            <person name="Zhao X."/>
            <person name="Zhong W.Y."/>
            <person name="Peng D.H."/>
            <person name="Ahmad S."/>
            <person name="Lan S."/>
            <person name="Zhang J.S."/>
            <person name="Tsai W.C."/>
            <person name="Van de Peer Y."/>
            <person name="Liu Z.J."/>
        </authorList>
    </citation>
    <scope>NUCLEOTIDE SEQUENCE</scope>
    <source>
        <strain evidence="1">CP</strain>
    </source>
</reference>
<gene>
    <name evidence="1" type="ORF">QJS10_CPB14g00196</name>
</gene>
<proteinExistence type="predicted"/>
<dbReference type="Proteomes" id="UP001180020">
    <property type="component" value="Unassembled WGS sequence"/>
</dbReference>
<organism evidence="1 2">
    <name type="scientific">Acorus calamus</name>
    <name type="common">Sweet flag</name>
    <dbReference type="NCBI Taxonomy" id="4465"/>
    <lineage>
        <taxon>Eukaryota</taxon>
        <taxon>Viridiplantae</taxon>
        <taxon>Streptophyta</taxon>
        <taxon>Embryophyta</taxon>
        <taxon>Tracheophyta</taxon>
        <taxon>Spermatophyta</taxon>
        <taxon>Magnoliopsida</taxon>
        <taxon>Liliopsida</taxon>
        <taxon>Acoraceae</taxon>
        <taxon>Acorus</taxon>
    </lineage>
</organism>
<accession>A0AAV9DGM7</accession>
<name>A0AAV9DGM7_ACOCL</name>
<protein>
    <submittedName>
        <fullName evidence="1">Uncharacterized protein</fullName>
    </submittedName>
</protein>
<dbReference type="AlphaFoldDB" id="A0AAV9DGM7"/>
<dbReference type="EMBL" id="JAUJYO010000014">
    <property type="protein sequence ID" value="KAK1299272.1"/>
    <property type="molecule type" value="Genomic_DNA"/>
</dbReference>
<comment type="caution">
    <text evidence="1">The sequence shown here is derived from an EMBL/GenBank/DDBJ whole genome shotgun (WGS) entry which is preliminary data.</text>
</comment>
<evidence type="ECO:0000313" key="2">
    <source>
        <dbReference type="Proteomes" id="UP001180020"/>
    </source>
</evidence>
<keyword evidence="2" id="KW-1185">Reference proteome</keyword>